<reference evidence="1" key="1">
    <citation type="submission" date="2016-04" db="EMBL/GenBank/DDBJ databases">
        <authorList>
            <person name="Evans L.H."/>
            <person name="Alamgir A."/>
            <person name="Owens N."/>
            <person name="Weber N.D."/>
            <person name="Virtaneva K."/>
            <person name="Barbian K."/>
            <person name="Babar A."/>
            <person name="Rosenke K."/>
        </authorList>
    </citation>
    <scope>NUCLEOTIDE SEQUENCE</scope>
    <source>
        <strain evidence="1">86</strain>
    </source>
</reference>
<dbReference type="InterPro" id="IPR032587">
    <property type="entry name" value="DUF4911"/>
</dbReference>
<name>A0A212KDW4_9DELT</name>
<evidence type="ECO:0008006" key="2">
    <source>
        <dbReference type="Google" id="ProtNLM"/>
    </source>
</evidence>
<accession>A0A212KDW4</accession>
<organism evidence="1">
    <name type="scientific">uncultured delta proteobacterium</name>
    <dbReference type="NCBI Taxonomy" id="34034"/>
    <lineage>
        <taxon>Bacteria</taxon>
        <taxon>Deltaproteobacteria</taxon>
        <taxon>environmental samples</taxon>
    </lineage>
</organism>
<protein>
    <recommendedName>
        <fullName evidence="2">DUF4911 domain-containing protein</fullName>
    </recommendedName>
</protein>
<dbReference type="Pfam" id="PF16256">
    <property type="entry name" value="DUF4911"/>
    <property type="match status" value="1"/>
</dbReference>
<dbReference type="EMBL" id="FLUQ01000005">
    <property type="protein sequence ID" value="SBW09832.1"/>
    <property type="molecule type" value="Genomic_DNA"/>
</dbReference>
<sequence length="99" mass="11630">MPDSRARKKQRARKFRHPAPLPAPRFSACLYVRLDPRDVAMFRFLLEAEDNLAYMSTVDRWSSVLRVTFSPHQEGAVRRYLETVREKIAFDVVPVPERN</sequence>
<dbReference type="AlphaFoldDB" id="A0A212KDW4"/>
<evidence type="ECO:0000313" key="1">
    <source>
        <dbReference type="EMBL" id="SBW09832.1"/>
    </source>
</evidence>
<proteinExistence type="predicted"/>
<gene>
    <name evidence="1" type="ORF">KL86DPRO_50290</name>
</gene>